<evidence type="ECO:0000313" key="2">
    <source>
        <dbReference type="Proteomes" id="UP000824890"/>
    </source>
</evidence>
<dbReference type="Proteomes" id="UP000824890">
    <property type="component" value="Unassembled WGS sequence"/>
</dbReference>
<evidence type="ECO:0008006" key="3">
    <source>
        <dbReference type="Google" id="ProtNLM"/>
    </source>
</evidence>
<reference evidence="1 2" key="1">
    <citation type="submission" date="2021-05" db="EMBL/GenBank/DDBJ databases">
        <title>Genome Assembly of Synthetic Allotetraploid Brassica napus Reveals Homoeologous Exchanges between Subgenomes.</title>
        <authorList>
            <person name="Davis J.T."/>
        </authorList>
    </citation>
    <scope>NUCLEOTIDE SEQUENCE [LARGE SCALE GENOMIC DNA]</scope>
    <source>
        <strain evidence="2">cv. Da-Ae</strain>
        <tissue evidence="1">Seedling</tissue>
    </source>
</reference>
<sequence>CLNTMAARKKAWSPPQKGWLKFNIGVDWNVRNQRGRAAWGGVRDTSGRVLNMHSKRAFVNVTSLQEAKFKALLWTIENSHTNTEGVSSKSVTKGRNMQLYVTSGPLVWLQDVFESEEDLPFV</sequence>
<feature type="non-terminal residue" evidence="1">
    <location>
        <position position="1"/>
    </location>
</feature>
<comment type="caution">
    <text evidence="1">The sequence shown here is derived from an EMBL/GenBank/DDBJ whole genome shotgun (WGS) entry which is preliminary data.</text>
</comment>
<gene>
    <name evidence="1" type="ORF">HID58_009674</name>
</gene>
<dbReference type="EMBL" id="JAGKQM010000003">
    <property type="protein sequence ID" value="KAH0932557.1"/>
    <property type="molecule type" value="Genomic_DNA"/>
</dbReference>
<organism evidence="1 2">
    <name type="scientific">Brassica napus</name>
    <name type="common">Rape</name>
    <dbReference type="NCBI Taxonomy" id="3708"/>
    <lineage>
        <taxon>Eukaryota</taxon>
        <taxon>Viridiplantae</taxon>
        <taxon>Streptophyta</taxon>
        <taxon>Embryophyta</taxon>
        <taxon>Tracheophyta</taxon>
        <taxon>Spermatophyta</taxon>
        <taxon>Magnoliopsida</taxon>
        <taxon>eudicotyledons</taxon>
        <taxon>Gunneridae</taxon>
        <taxon>Pentapetalae</taxon>
        <taxon>rosids</taxon>
        <taxon>malvids</taxon>
        <taxon>Brassicales</taxon>
        <taxon>Brassicaceae</taxon>
        <taxon>Brassiceae</taxon>
        <taxon>Brassica</taxon>
    </lineage>
</organism>
<accession>A0ABQ8DTY9</accession>
<protein>
    <recommendedName>
        <fullName evidence="3">RNase H type-1 domain-containing protein</fullName>
    </recommendedName>
</protein>
<evidence type="ECO:0000313" key="1">
    <source>
        <dbReference type="EMBL" id="KAH0932557.1"/>
    </source>
</evidence>
<keyword evidence="2" id="KW-1185">Reference proteome</keyword>
<name>A0ABQ8DTY9_BRANA</name>
<proteinExistence type="predicted"/>